<dbReference type="RefSeq" id="WP_197672983.1">
    <property type="nucleotide sequence ID" value="NZ_LT629692.1"/>
</dbReference>
<keyword evidence="2" id="KW-0472">Membrane</keyword>
<feature type="transmembrane region" description="Helical" evidence="2">
    <location>
        <begin position="78"/>
        <end position="100"/>
    </location>
</feature>
<keyword evidence="2" id="KW-1133">Transmembrane helix</keyword>
<feature type="region of interest" description="Disordered" evidence="1">
    <location>
        <begin position="433"/>
        <end position="484"/>
    </location>
</feature>
<evidence type="ECO:0000256" key="2">
    <source>
        <dbReference type="SAM" id="Phobius"/>
    </source>
</evidence>
<protein>
    <submittedName>
        <fullName evidence="3">Uncharacterized protein</fullName>
    </submittedName>
</protein>
<dbReference type="AlphaFoldDB" id="A0A1G8DB74"/>
<feature type="transmembrane region" description="Helical" evidence="2">
    <location>
        <begin position="234"/>
        <end position="260"/>
    </location>
</feature>
<sequence>MHRLIVLILAAVDAAVAAAVGLAATLAPLTLLWVFGLGGTAQWSALWPASATLWQFGNLVPLQVALPGEYLAAAGIDTGAASFVLSLAPLAFAAFAAVFAARSGVRASKADAWVTGAVTGTLVFAAIATLVALTSATDIAGVQRWQAILFPALVFAIPLWAGAVVTEWREAGGGVLARFRDRIEASQGGWGEVAGLVVRGGAIAVVGLVGAGAVLVAVSLLVRGGEVIALFEAAHVDALGAIVVTLAQAAYLPVLVIWGLSFVAGPGFALGVGTSVSPAGTQLGVIPGIPILGVVPESTTPWLLLLALVPIALGALAGWVARSRLVAVANPASPAGERADTDPVGPRVVIALGIAAFAGASAALLGFVASGAIGPGRLATLGPQPGPLALAVGLEVLLGAAILLLSPRRRRSEAEAPIALAQVEPATSAVALAAGGEDGDGRPMPADHQETAPIVPVPVRYDPDPDDIPTAEFGPRRPTLPPSG</sequence>
<reference evidence="3 4" key="1">
    <citation type="submission" date="2016-10" db="EMBL/GenBank/DDBJ databases">
        <authorList>
            <person name="de Groot N.N."/>
        </authorList>
    </citation>
    <scope>NUCLEOTIDE SEQUENCE [LARGE SCALE GENOMIC DNA]</scope>
    <source>
        <strain evidence="3 4">DSM 23142</strain>
    </source>
</reference>
<accession>A0A1G8DB74</accession>
<keyword evidence="4" id="KW-1185">Reference proteome</keyword>
<dbReference type="EMBL" id="LT629692">
    <property type="protein sequence ID" value="SDH54639.1"/>
    <property type="molecule type" value="Genomic_DNA"/>
</dbReference>
<feature type="transmembrane region" description="Helical" evidence="2">
    <location>
        <begin position="202"/>
        <end position="222"/>
    </location>
</feature>
<dbReference type="InterPro" id="IPR045931">
    <property type="entry name" value="DUF6350"/>
</dbReference>
<feature type="transmembrane region" description="Helical" evidence="2">
    <location>
        <begin position="302"/>
        <end position="321"/>
    </location>
</feature>
<keyword evidence="2" id="KW-0812">Transmembrane</keyword>
<feature type="transmembrane region" description="Helical" evidence="2">
    <location>
        <begin position="348"/>
        <end position="374"/>
    </location>
</feature>
<evidence type="ECO:0000256" key="1">
    <source>
        <dbReference type="SAM" id="MobiDB-lite"/>
    </source>
</evidence>
<evidence type="ECO:0000313" key="3">
    <source>
        <dbReference type="EMBL" id="SDH54639.1"/>
    </source>
</evidence>
<feature type="transmembrane region" description="Helical" evidence="2">
    <location>
        <begin position="386"/>
        <end position="405"/>
    </location>
</feature>
<gene>
    <name evidence="3" type="ORF">SAMN04489810_3294</name>
</gene>
<feature type="compositionally biased region" description="Basic and acidic residues" evidence="1">
    <location>
        <begin position="439"/>
        <end position="450"/>
    </location>
</feature>
<dbReference type="STRING" id="370764.SAMN04489810_3294"/>
<dbReference type="Proteomes" id="UP000199009">
    <property type="component" value="Chromosome I"/>
</dbReference>
<evidence type="ECO:0000313" key="4">
    <source>
        <dbReference type="Proteomes" id="UP000199009"/>
    </source>
</evidence>
<name>A0A1G8DB74_9MICO</name>
<feature type="transmembrane region" description="Helical" evidence="2">
    <location>
        <begin position="112"/>
        <end position="133"/>
    </location>
</feature>
<proteinExistence type="predicted"/>
<dbReference type="Pfam" id="PF19877">
    <property type="entry name" value="DUF6350"/>
    <property type="match status" value="1"/>
</dbReference>
<feature type="transmembrane region" description="Helical" evidence="2">
    <location>
        <begin position="145"/>
        <end position="165"/>
    </location>
</feature>
<organism evidence="3 4">
    <name type="scientific">Microbacterium pygmaeum</name>
    <dbReference type="NCBI Taxonomy" id="370764"/>
    <lineage>
        <taxon>Bacteria</taxon>
        <taxon>Bacillati</taxon>
        <taxon>Actinomycetota</taxon>
        <taxon>Actinomycetes</taxon>
        <taxon>Micrococcales</taxon>
        <taxon>Microbacteriaceae</taxon>
        <taxon>Microbacterium</taxon>
    </lineage>
</organism>